<feature type="compositionally biased region" description="Basic and acidic residues" evidence="1">
    <location>
        <begin position="744"/>
        <end position="763"/>
    </location>
</feature>
<feature type="region of interest" description="Disordered" evidence="1">
    <location>
        <begin position="1"/>
        <end position="21"/>
    </location>
</feature>
<feature type="region of interest" description="Disordered" evidence="1">
    <location>
        <begin position="834"/>
        <end position="900"/>
    </location>
</feature>
<sequence length="900" mass="100079">METQLLDDTMELGSPYQGHDDFDIDLDAMEDGASNMDDDMMVADAYPEVLNEDIPGPMDDADMADDTAEPSMVDAYGQPPATNNATHVEYKIEESLEAEMADEYDEDIDAPFTGYEEEMPPNTEEAHNEDVEDTHLTEKVEAIEGEPEEHVTESNLEERRDQDQIDENAVNEPCLTTPQLGHNDTGDDSEVPAEHQGQHEQEQRQEQEFHDHTNKAETTVDSQEEHAVNAGQEAHLKQHENEGQKATEQESLVDEAARVEETEPTEAAGLHESDEREAHSTPHTALHPVKVLYQDNEISLFPPREGDYSETFFLEDEGLAYEDFGKLFGACREVLGEHLGEHEILVADIDSLNIQLLEDSVDISKVTLHQIVDLYLQLSRNDGSDVPEPLYLTLSARLTLPTEISNLVTAANEGKGLSELFPWDDYEEEKPAPAEVPKEDQEQYHEDRPQNDIVKEDDRQDQDLNEKVPDVGSAHHTQDSNEVHDGEAQPQPDPAVSSDVHDEEAVEINIEDEDHDGLEEYETREEHESVTHTDQPGSHPHSVHEEHDDVPDEGSYDSEAQKTESTATLSNLPASHSTTLQPQEEFTESATGDDKVVHDHTDEVEYTGDVRNPEEVTNEEIPEHSDYAGVSDDECANAMPDETELAADTYQQHIPSEYDEQERTGESEFTIVSSAMADEENDEEAREPGINHGTHANADSTSDIASQNLPRETPEPTDGLLDIGDDLLKTPVKDPNPLSTVGTKEMDGQSDHFEDGEVHEETGHSLSADDQSKDGETFEVNAPSAAGTHPENEEILKEVDRISQGGDNPEDGEIREEFDHKSQVDATIEEHHGLALGNDDDSDYIDLGIAEPDYGGDAEPPIPQSPSRDESVSAKRSRELDEEFEMAEMPTPDLKRPRSS</sequence>
<feature type="region of interest" description="Disordered" evidence="1">
    <location>
        <begin position="112"/>
        <end position="210"/>
    </location>
</feature>
<dbReference type="EMBL" id="VIFY01000004">
    <property type="protein sequence ID" value="TQB77070.1"/>
    <property type="molecule type" value="Genomic_DNA"/>
</dbReference>
<feature type="compositionally biased region" description="Basic and acidic residues" evidence="1">
    <location>
        <begin position="867"/>
        <end position="879"/>
    </location>
</feature>
<feature type="compositionally biased region" description="Basic and acidic residues" evidence="1">
    <location>
        <begin position="234"/>
        <end position="248"/>
    </location>
</feature>
<comment type="caution">
    <text evidence="2">The sequence shown here is derived from an EMBL/GenBank/DDBJ whole genome shotgun (WGS) entry which is preliminary data.</text>
</comment>
<feature type="region of interest" description="Disordered" evidence="1">
    <location>
        <begin position="656"/>
        <end position="815"/>
    </location>
</feature>
<accession>A0A507R7C2</accession>
<feature type="compositionally biased region" description="Basic and acidic residues" evidence="1">
    <location>
        <begin position="790"/>
        <end position="801"/>
    </location>
</feature>
<feature type="compositionally biased region" description="Polar residues" evidence="1">
    <location>
        <begin position="563"/>
        <end position="590"/>
    </location>
</feature>
<evidence type="ECO:0000256" key="1">
    <source>
        <dbReference type="SAM" id="MobiDB-lite"/>
    </source>
</evidence>
<reference evidence="2 3" key="1">
    <citation type="submission" date="2019-06" db="EMBL/GenBank/DDBJ databases">
        <title>Wine fermentation using esterase from Monascus purpureus.</title>
        <authorList>
            <person name="Geng C."/>
            <person name="Zhang Y."/>
        </authorList>
    </citation>
    <scope>NUCLEOTIDE SEQUENCE [LARGE SCALE GENOMIC DNA]</scope>
    <source>
        <strain evidence="2">HQ1</strain>
    </source>
</reference>
<feature type="compositionally biased region" description="Basic and acidic residues" evidence="1">
    <location>
        <begin position="476"/>
        <end position="487"/>
    </location>
</feature>
<dbReference type="STRING" id="5098.A0A507R7C2"/>
<gene>
    <name evidence="2" type="ORF">MPDQ_005555</name>
</gene>
<evidence type="ECO:0000313" key="3">
    <source>
        <dbReference type="Proteomes" id="UP000319663"/>
    </source>
</evidence>
<name>A0A507R7C2_MONPU</name>
<protein>
    <submittedName>
        <fullName evidence="2">Uncharacterized protein</fullName>
    </submittedName>
</protein>
<dbReference type="Pfam" id="PF10336">
    <property type="entry name" value="DUF2420"/>
    <property type="match status" value="1"/>
</dbReference>
<feature type="compositionally biased region" description="Basic and acidic residues" evidence="1">
    <location>
        <begin position="124"/>
        <end position="163"/>
    </location>
</feature>
<feature type="compositionally biased region" description="Basic and acidic residues" evidence="1">
    <location>
        <begin position="592"/>
        <end position="603"/>
    </location>
</feature>
<feature type="compositionally biased region" description="Polar residues" evidence="1">
    <location>
        <begin position="697"/>
        <end position="710"/>
    </location>
</feature>
<proteinExistence type="predicted"/>
<feature type="compositionally biased region" description="Basic and acidic residues" evidence="1">
    <location>
        <begin position="429"/>
        <end position="469"/>
    </location>
</feature>
<evidence type="ECO:0000313" key="2">
    <source>
        <dbReference type="EMBL" id="TQB77070.1"/>
    </source>
</evidence>
<feature type="region of interest" description="Disordered" evidence="1">
    <location>
        <begin position="419"/>
        <end position="635"/>
    </location>
</feature>
<feature type="region of interest" description="Disordered" evidence="1">
    <location>
        <begin position="233"/>
        <end position="285"/>
    </location>
</feature>
<dbReference type="AlphaFoldDB" id="A0A507R7C2"/>
<dbReference type="Proteomes" id="UP000319663">
    <property type="component" value="Unassembled WGS sequence"/>
</dbReference>
<feature type="compositionally biased region" description="Basic and acidic residues" evidence="1">
    <location>
        <begin position="192"/>
        <end position="210"/>
    </location>
</feature>
<feature type="compositionally biased region" description="Acidic residues" evidence="1">
    <location>
        <begin position="501"/>
        <end position="523"/>
    </location>
</feature>
<keyword evidence="3" id="KW-1185">Reference proteome</keyword>
<feature type="compositionally biased region" description="Basic and acidic residues" evidence="1">
    <location>
        <begin position="269"/>
        <end position="280"/>
    </location>
</feature>
<organism evidence="2 3">
    <name type="scientific">Monascus purpureus</name>
    <name type="common">Red mold</name>
    <name type="synonym">Monascus anka</name>
    <dbReference type="NCBI Taxonomy" id="5098"/>
    <lineage>
        <taxon>Eukaryota</taxon>
        <taxon>Fungi</taxon>
        <taxon>Dikarya</taxon>
        <taxon>Ascomycota</taxon>
        <taxon>Pezizomycotina</taxon>
        <taxon>Eurotiomycetes</taxon>
        <taxon>Eurotiomycetidae</taxon>
        <taxon>Eurotiales</taxon>
        <taxon>Aspergillaceae</taxon>
        <taxon>Monascus</taxon>
    </lineage>
</organism>
<dbReference type="InterPro" id="IPR018822">
    <property type="entry name" value="UPF0646"/>
</dbReference>